<dbReference type="InterPro" id="IPR029056">
    <property type="entry name" value="Ribokinase-like"/>
</dbReference>
<proteinExistence type="predicted"/>
<evidence type="ECO:0000259" key="2">
    <source>
        <dbReference type="Pfam" id="PF00294"/>
    </source>
</evidence>
<dbReference type="InterPro" id="IPR011611">
    <property type="entry name" value="PfkB_dom"/>
</dbReference>
<reference evidence="3" key="1">
    <citation type="submission" date="2022-07" db="EMBL/GenBank/DDBJ databases">
        <title>Draft genome sequence of Zalerion maritima ATCC 34329, a (micro)plastics degrading marine fungus.</title>
        <authorList>
            <person name="Paco A."/>
            <person name="Goncalves M.F.M."/>
            <person name="Rocha-Santos T.A.P."/>
            <person name="Alves A."/>
        </authorList>
    </citation>
    <scope>NUCLEOTIDE SEQUENCE</scope>
    <source>
        <strain evidence="3">ATCC 34329</strain>
    </source>
</reference>
<feature type="domain" description="Carbohydrate kinase PfkB" evidence="2">
    <location>
        <begin position="416"/>
        <end position="464"/>
    </location>
</feature>
<dbReference type="AlphaFoldDB" id="A0AAD5RGG9"/>
<dbReference type="Gene3D" id="3.40.1190.20">
    <property type="match status" value="2"/>
</dbReference>
<dbReference type="Proteomes" id="UP001201980">
    <property type="component" value="Unassembled WGS sequence"/>
</dbReference>
<feature type="region of interest" description="Disordered" evidence="1">
    <location>
        <begin position="357"/>
        <end position="390"/>
    </location>
</feature>
<keyword evidence="4" id="KW-1185">Reference proteome</keyword>
<dbReference type="PANTHER" id="PTHR47098:SF2">
    <property type="entry name" value="PROTEIN MAK32"/>
    <property type="match status" value="1"/>
</dbReference>
<feature type="region of interest" description="Disordered" evidence="1">
    <location>
        <begin position="291"/>
        <end position="317"/>
    </location>
</feature>
<gene>
    <name evidence="3" type="ORF">MKZ38_009604</name>
</gene>
<dbReference type="Pfam" id="PF00294">
    <property type="entry name" value="PfkB"/>
    <property type="match status" value="1"/>
</dbReference>
<feature type="compositionally biased region" description="Basic residues" evidence="1">
    <location>
        <begin position="291"/>
        <end position="306"/>
    </location>
</feature>
<evidence type="ECO:0000256" key="1">
    <source>
        <dbReference type="SAM" id="MobiDB-lite"/>
    </source>
</evidence>
<feature type="region of interest" description="Disordered" evidence="1">
    <location>
        <begin position="1"/>
        <end position="20"/>
    </location>
</feature>
<sequence>MTLNQTTMTDPAPPGDSLPKAVDAVEIKSPREENAIADDQAIDFVTLGMFIIDDIDLPPPLPPVKNILGGAGTFAAIGARLFSPPPDSSRTVGWIIDQGHDFPSDMTTLIESWSSSAHLRSTPDRATTRGWNGYGTTFQDSNRAFKYMTPKKRLTGKDLCPALLASRTFHLICGPNRCRELVTEISSLRRKLPQDDLPKPMFVWEPVPDLCVPGELLNVTNVLPLVDICSPNHSELASLMGDETGFLLPSGEVNTTAVERSVEQLLASMPLQSYTMVVRCGGAGCYIGKNGGRKRTGGERKRRKKPTANLHGGLQPDTDMEALFAGLLQDEDGSVAREEIEVDPGIEKWFPAYHDDELVEGDGGWETETEDGGEDEDGEETSEILGDEEQTPMVERVNPWQLEGEPENGATKEEAGSKFKVVDPTGGGNTFMGAMAIALARAKNLEEAAVWGSVAASFAIEQVGLPVLGADEEGNETWNGVRVGDRLNEFLERVGMAPKVAI</sequence>
<evidence type="ECO:0000313" key="4">
    <source>
        <dbReference type="Proteomes" id="UP001201980"/>
    </source>
</evidence>
<dbReference type="PANTHER" id="PTHR47098">
    <property type="entry name" value="PROTEIN MAK32"/>
    <property type="match status" value="1"/>
</dbReference>
<dbReference type="SUPFAM" id="SSF53613">
    <property type="entry name" value="Ribokinase-like"/>
    <property type="match status" value="1"/>
</dbReference>
<organism evidence="3 4">
    <name type="scientific">Zalerion maritima</name>
    <dbReference type="NCBI Taxonomy" id="339359"/>
    <lineage>
        <taxon>Eukaryota</taxon>
        <taxon>Fungi</taxon>
        <taxon>Dikarya</taxon>
        <taxon>Ascomycota</taxon>
        <taxon>Pezizomycotina</taxon>
        <taxon>Sordariomycetes</taxon>
        <taxon>Lulworthiomycetidae</taxon>
        <taxon>Lulworthiales</taxon>
        <taxon>Lulworthiaceae</taxon>
        <taxon>Zalerion</taxon>
    </lineage>
</organism>
<comment type="caution">
    <text evidence="3">The sequence shown here is derived from an EMBL/GenBank/DDBJ whole genome shotgun (WGS) entry which is preliminary data.</text>
</comment>
<accession>A0AAD5RGG9</accession>
<evidence type="ECO:0000313" key="3">
    <source>
        <dbReference type="EMBL" id="KAJ2892573.1"/>
    </source>
</evidence>
<dbReference type="EMBL" id="JAKWBI020000774">
    <property type="protein sequence ID" value="KAJ2892573.1"/>
    <property type="molecule type" value="Genomic_DNA"/>
</dbReference>
<name>A0AAD5RGG9_9PEZI</name>
<protein>
    <recommendedName>
        <fullName evidence="2">Carbohydrate kinase PfkB domain-containing protein</fullName>
    </recommendedName>
</protein>